<dbReference type="KEGG" id="bpg:Bathy11g02650"/>
<keyword evidence="2" id="KW-0472">Membrane</keyword>
<feature type="compositionally biased region" description="Basic and acidic residues" evidence="1">
    <location>
        <begin position="760"/>
        <end position="800"/>
    </location>
</feature>
<keyword evidence="2" id="KW-0812">Transmembrane</keyword>
<sequence length="982" mass="111575">MFSRRICSFARLLVSLFLCVSFASFASAAEANEKCNSEKQKETIDRAIRSHGYVNTNENEYARVISLARKEQHSMYAFESRCGCASEEDIRKDLGMNETGRGALDEEETESSDKERHFACHEFLGKYGNYVAWRNRVLSNDAKYEQERKEAKYLVVKTAWFGLGLGHMGSTVAEWLAFAMQVKRVLFIEELADWNVLEYFEGHLGMDLRYRDAEEKMMRERVGGKEKEAILALGALGADESTCRKGHCRARSFAEAKTCREYKEGDGAKPEYCDGEKIACESADVAGWQCEPCLQCASDLLQNAKWVTIRSDAGIKPPSLISDPDLKNEVLRQFIWQSGNSNKRDEDWDVFKALTKTVDKSRSQDNDAYFPATVAQHPCLRCAFFALMRPRAELAEAWGAVLGSKAADSNRLQCLKVRTGYPESSTCFPDDTPKSDVCVEQIFSHPTCSVSYQFHTAVRLVSRTDRERHVTIKEALNCLASQKDAFIHVATDAPVVADYVSLFSPRNHANVFILPGRGVDLNNGYRDTQENSFQNKMKVALDFYVQGWCDDTLMLSPSEYYVSAGMRTMVPNKFTNDDHHPSLCEEVFGFNTTYNTKEANSWSHAPTWQEKGLEARSKAKNLECYSGTTEEPNPEVKNIGKISVGAKSDDELKKSVEEVSVAKQLKTGEVDGKASRNEGESSKIVEIDASTGEEILSRGAKMEDIDPDSTLKNNEMLKPPEDAEQREQHQTLTEEEIAEKKWHKDAHDAVMATINTHAQKSKEHQERKQKIVDEESKARERRLEERAHRHERERQREREHPLNKAYEMRRSKRDEARKRINDIAAQYDRVLEVEEKRQVAKDMMLIHASEKKDGEGGGEGENEETEIDGELSKIERNEDRENELEKISELEKMPLVLEPPNVLVDLPSASSARRSGNFFNFFSSSPDKNEDDGKNNYAFGTFLSFVFVILVFVVFAVVRRRRRKKILLAANRAYAEGRSFIV</sequence>
<dbReference type="RefSeq" id="XP_007510390.1">
    <property type="nucleotide sequence ID" value="XM_007510328.1"/>
</dbReference>
<accession>K8F1Q6</accession>
<proteinExistence type="predicted"/>
<feature type="compositionally biased region" description="Basic and acidic residues" evidence="1">
    <location>
        <begin position="718"/>
        <end position="729"/>
    </location>
</feature>
<feature type="region of interest" description="Disordered" evidence="1">
    <location>
        <begin position="699"/>
        <end position="730"/>
    </location>
</feature>
<evidence type="ECO:0000256" key="1">
    <source>
        <dbReference type="SAM" id="MobiDB-lite"/>
    </source>
</evidence>
<organism evidence="4 5">
    <name type="scientific">Bathycoccus prasinos</name>
    <dbReference type="NCBI Taxonomy" id="41875"/>
    <lineage>
        <taxon>Eukaryota</taxon>
        <taxon>Viridiplantae</taxon>
        <taxon>Chlorophyta</taxon>
        <taxon>Mamiellophyceae</taxon>
        <taxon>Mamiellales</taxon>
        <taxon>Bathycoccaceae</taxon>
        <taxon>Bathycoccus</taxon>
    </lineage>
</organism>
<name>K8F1Q6_9CHLO</name>
<dbReference type="EMBL" id="FO082268">
    <property type="protein sequence ID" value="CCO18735.1"/>
    <property type="molecule type" value="Genomic_DNA"/>
</dbReference>
<protein>
    <submittedName>
        <fullName evidence="4">Uncharacterized protein</fullName>
    </submittedName>
</protein>
<keyword evidence="2" id="KW-1133">Transmembrane helix</keyword>
<dbReference type="Proteomes" id="UP000198341">
    <property type="component" value="Chromosome 11"/>
</dbReference>
<keyword evidence="5" id="KW-1185">Reference proteome</keyword>
<dbReference type="AlphaFoldDB" id="K8F1Q6"/>
<evidence type="ECO:0000256" key="3">
    <source>
        <dbReference type="SAM" id="SignalP"/>
    </source>
</evidence>
<gene>
    <name evidence="4" type="ordered locus">Bathy11g02650</name>
</gene>
<evidence type="ECO:0000256" key="2">
    <source>
        <dbReference type="SAM" id="Phobius"/>
    </source>
</evidence>
<feature type="chain" id="PRO_5003919635" evidence="3">
    <location>
        <begin position="29"/>
        <end position="982"/>
    </location>
</feature>
<feature type="signal peptide" evidence="3">
    <location>
        <begin position="1"/>
        <end position="28"/>
    </location>
</feature>
<feature type="transmembrane region" description="Helical" evidence="2">
    <location>
        <begin position="937"/>
        <end position="958"/>
    </location>
</feature>
<reference evidence="4 5" key="1">
    <citation type="submission" date="2011-10" db="EMBL/GenBank/DDBJ databases">
        <authorList>
            <person name="Genoscope - CEA"/>
        </authorList>
    </citation>
    <scope>NUCLEOTIDE SEQUENCE [LARGE SCALE GENOMIC DNA]</scope>
    <source>
        <strain evidence="4 5">RCC 1105</strain>
    </source>
</reference>
<evidence type="ECO:0000313" key="4">
    <source>
        <dbReference type="EMBL" id="CCO18735.1"/>
    </source>
</evidence>
<feature type="region of interest" description="Disordered" evidence="1">
    <location>
        <begin position="757"/>
        <end position="800"/>
    </location>
</feature>
<evidence type="ECO:0000313" key="5">
    <source>
        <dbReference type="Proteomes" id="UP000198341"/>
    </source>
</evidence>
<keyword evidence="3" id="KW-0732">Signal</keyword>
<dbReference type="GeneID" id="19012945"/>